<accession>A0AA35T168</accession>
<dbReference type="CDD" id="cd10225">
    <property type="entry name" value="ASKHA_NBD_MreB-like"/>
    <property type="match status" value="1"/>
</dbReference>
<evidence type="ECO:0000256" key="1">
    <source>
        <dbReference type="ARBA" id="ARBA00004496"/>
    </source>
</evidence>
<evidence type="ECO:0000256" key="3">
    <source>
        <dbReference type="ARBA" id="ARBA00022741"/>
    </source>
</evidence>
<dbReference type="EMBL" id="CASHTH010003053">
    <property type="protein sequence ID" value="CAI8039598.1"/>
    <property type="molecule type" value="Genomic_DNA"/>
</dbReference>
<dbReference type="InterPro" id="IPR056546">
    <property type="entry name" value="MreB_MamK-like"/>
</dbReference>
<proteinExistence type="inferred from homology"/>
<protein>
    <submittedName>
        <fullName evidence="7">Cell shape-determining protein MreB</fullName>
    </submittedName>
</protein>
<dbReference type="PANTHER" id="PTHR42749:SF1">
    <property type="entry name" value="CELL SHAPE-DETERMINING PROTEIN MREB"/>
    <property type="match status" value="1"/>
</dbReference>
<comment type="subcellular location">
    <subcellularLocation>
        <location evidence="1">Cytoplasm</location>
    </subcellularLocation>
</comment>
<keyword evidence="3" id="KW-0547">Nucleotide-binding</keyword>
<dbReference type="InterPro" id="IPR004753">
    <property type="entry name" value="MreB"/>
</dbReference>
<dbReference type="AlphaFoldDB" id="A0AA35T168"/>
<dbReference type="PANTHER" id="PTHR42749">
    <property type="entry name" value="CELL SHAPE-DETERMINING PROTEIN MREB"/>
    <property type="match status" value="1"/>
</dbReference>
<keyword evidence="8" id="KW-1185">Reference proteome</keyword>
<reference evidence="7" key="1">
    <citation type="submission" date="2023-03" db="EMBL/GenBank/DDBJ databases">
        <authorList>
            <person name="Steffen K."/>
            <person name="Cardenas P."/>
        </authorList>
    </citation>
    <scope>NUCLEOTIDE SEQUENCE</scope>
</reference>
<keyword evidence="4" id="KW-0067">ATP-binding</keyword>
<organism evidence="7 8">
    <name type="scientific">Geodia barretti</name>
    <name type="common">Barrett's horny sponge</name>
    <dbReference type="NCBI Taxonomy" id="519541"/>
    <lineage>
        <taxon>Eukaryota</taxon>
        <taxon>Metazoa</taxon>
        <taxon>Porifera</taxon>
        <taxon>Demospongiae</taxon>
        <taxon>Heteroscleromorpha</taxon>
        <taxon>Tetractinellida</taxon>
        <taxon>Astrophorina</taxon>
        <taxon>Geodiidae</taxon>
        <taxon>Geodia</taxon>
    </lineage>
</organism>
<comment type="caution">
    <text evidence="7">The sequence shown here is derived from an EMBL/GenBank/DDBJ whole genome shotgun (WGS) entry which is preliminary data.</text>
</comment>
<comment type="similarity">
    <text evidence="6">Belongs to the FtsA/MreB family.</text>
</comment>
<evidence type="ECO:0000256" key="5">
    <source>
        <dbReference type="ARBA" id="ARBA00022960"/>
    </source>
</evidence>
<dbReference type="GO" id="GO:0005737">
    <property type="term" value="C:cytoplasm"/>
    <property type="evidence" value="ECO:0007669"/>
    <property type="project" value="UniProtKB-SubCell"/>
</dbReference>
<dbReference type="NCBIfam" id="TIGR00904">
    <property type="entry name" value="mreB"/>
    <property type="match status" value="1"/>
</dbReference>
<dbReference type="Gene3D" id="3.30.420.40">
    <property type="match status" value="2"/>
</dbReference>
<dbReference type="NCBIfam" id="NF010539">
    <property type="entry name" value="PRK13927.1"/>
    <property type="match status" value="1"/>
</dbReference>
<evidence type="ECO:0000313" key="8">
    <source>
        <dbReference type="Proteomes" id="UP001174909"/>
    </source>
</evidence>
<dbReference type="PRINTS" id="PR01652">
    <property type="entry name" value="SHAPEPROTEIN"/>
</dbReference>
<name>A0AA35T168_GEOBA</name>
<evidence type="ECO:0000313" key="7">
    <source>
        <dbReference type="EMBL" id="CAI8039598.1"/>
    </source>
</evidence>
<evidence type="ECO:0000256" key="4">
    <source>
        <dbReference type="ARBA" id="ARBA00022840"/>
    </source>
</evidence>
<dbReference type="GO" id="GO:0000902">
    <property type="term" value="P:cell morphogenesis"/>
    <property type="evidence" value="ECO:0007669"/>
    <property type="project" value="InterPro"/>
</dbReference>
<keyword evidence="5" id="KW-0133">Cell shape</keyword>
<gene>
    <name evidence="7" type="ORF">GBAR_LOCUS22044</name>
</gene>
<dbReference type="Pfam" id="PF06723">
    <property type="entry name" value="MreB_Mbl"/>
    <property type="match status" value="1"/>
</dbReference>
<keyword evidence="2" id="KW-0963">Cytoplasm</keyword>
<evidence type="ECO:0000256" key="2">
    <source>
        <dbReference type="ARBA" id="ARBA00022490"/>
    </source>
</evidence>
<dbReference type="HAMAP" id="MF_02207">
    <property type="entry name" value="MreB"/>
    <property type="match status" value="1"/>
</dbReference>
<dbReference type="SUPFAM" id="SSF53067">
    <property type="entry name" value="Actin-like ATPase domain"/>
    <property type="match status" value="2"/>
</dbReference>
<evidence type="ECO:0000256" key="6">
    <source>
        <dbReference type="ARBA" id="ARBA00023458"/>
    </source>
</evidence>
<dbReference type="SMART" id="SM00268">
    <property type="entry name" value="ACTIN"/>
    <property type="match status" value="1"/>
</dbReference>
<dbReference type="Proteomes" id="UP001174909">
    <property type="component" value="Unassembled WGS sequence"/>
</dbReference>
<dbReference type="InterPro" id="IPR004000">
    <property type="entry name" value="Actin"/>
</dbReference>
<dbReference type="InterPro" id="IPR043129">
    <property type="entry name" value="ATPase_NBD"/>
</dbReference>
<sequence length="339" mass="36782">MAFFLSRLLSNDIGIDLGTANTLVYVKGQNIVVDEPSVVALDRNSHKPLAIGSHAKQMMGRQNPDIEVIRPLRNGVIADFDVTEEMLRHFIRKVQKNRLLVRPRIVICVPSGVTAVEMRAVRESAERAGAREVYIIKEPMAAAIGIGLPVEEAVGSMVIDIGGGTTEIAVIALSGIVTSRSIKIAGDGMNQAIITMLRRKHNLLVGERSAEQIKCEIGSAGKLDSEFQHPCRGLDTVSFIPKTIIVDSVEIREALNGTVNSILEAVRQTLEHTPPELAADILDRGIIMTGGGALLRGLDHRLMEETGLPVIVADDPLTCVVRGTGRVLENIDQYQKLLL</sequence>
<dbReference type="GO" id="GO:0008360">
    <property type="term" value="P:regulation of cell shape"/>
    <property type="evidence" value="ECO:0007669"/>
    <property type="project" value="UniProtKB-KW"/>
</dbReference>
<dbReference type="GO" id="GO:0005524">
    <property type="term" value="F:ATP binding"/>
    <property type="evidence" value="ECO:0007669"/>
    <property type="project" value="UniProtKB-KW"/>
</dbReference>